<dbReference type="PROSITE" id="PS00463">
    <property type="entry name" value="ZN2_CY6_FUNGAL_1"/>
    <property type="match status" value="1"/>
</dbReference>
<feature type="compositionally biased region" description="Acidic residues" evidence="2">
    <location>
        <begin position="805"/>
        <end position="814"/>
    </location>
</feature>
<dbReference type="InterPro" id="IPR001138">
    <property type="entry name" value="Zn2Cys6_DnaBD"/>
</dbReference>
<dbReference type="PANTHER" id="PTHR35391">
    <property type="entry name" value="C2H2-TYPE DOMAIN-CONTAINING PROTEIN-RELATED"/>
    <property type="match status" value="1"/>
</dbReference>
<accession>A0A066XG16</accession>
<gene>
    <name evidence="4" type="ORF">CSUB01_09138</name>
</gene>
<dbReference type="SMART" id="SM00355">
    <property type="entry name" value="ZnF_C2H2"/>
    <property type="match status" value="2"/>
</dbReference>
<reference evidence="5" key="1">
    <citation type="journal article" date="2014" name="Genome Announc.">
        <title>Draft genome sequence of Colletotrichum sublineola, a destructive pathogen of cultivated sorghum.</title>
        <authorList>
            <person name="Baroncelli R."/>
            <person name="Sanz-Martin J.M."/>
            <person name="Rech G.E."/>
            <person name="Sukno S.A."/>
            <person name="Thon M.R."/>
        </authorList>
    </citation>
    <scope>NUCLEOTIDE SEQUENCE [LARGE SCALE GENOMIC DNA]</scope>
    <source>
        <strain evidence="5">TX430BB</strain>
    </source>
</reference>
<dbReference type="OrthoDB" id="4851810at2759"/>
<feature type="region of interest" description="Disordered" evidence="2">
    <location>
        <begin position="1628"/>
        <end position="1678"/>
    </location>
</feature>
<dbReference type="EMBL" id="JMSE01000763">
    <property type="protein sequence ID" value="KDN67882.1"/>
    <property type="molecule type" value="Genomic_DNA"/>
</dbReference>
<dbReference type="Gene3D" id="3.40.50.1580">
    <property type="entry name" value="Nucleoside phosphorylase domain"/>
    <property type="match status" value="1"/>
</dbReference>
<dbReference type="CDD" id="cd00067">
    <property type="entry name" value="GAL4"/>
    <property type="match status" value="1"/>
</dbReference>
<dbReference type="HOGENOM" id="CLU_240359_0_0_1"/>
<organism evidence="4 5">
    <name type="scientific">Colletotrichum sublineola</name>
    <name type="common">Sorghum anthracnose fungus</name>
    <dbReference type="NCBI Taxonomy" id="1173701"/>
    <lineage>
        <taxon>Eukaryota</taxon>
        <taxon>Fungi</taxon>
        <taxon>Dikarya</taxon>
        <taxon>Ascomycota</taxon>
        <taxon>Pezizomycotina</taxon>
        <taxon>Sordariomycetes</taxon>
        <taxon>Hypocreomycetidae</taxon>
        <taxon>Glomerellales</taxon>
        <taxon>Glomerellaceae</taxon>
        <taxon>Colletotrichum</taxon>
        <taxon>Colletotrichum graminicola species complex</taxon>
    </lineage>
</organism>
<dbReference type="PROSITE" id="PS50048">
    <property type="entry name" value="ZN2_CY6_FUNGAL_2"/>
    <property type="match status" value="1"/>
</dbReference>
<dbReference type="GO" id="GO:0003824">
    <property type="term" value="F:catalytic activity"/>
    <property type="evidence" value="ECO:0007669"/>
    <property type="project" value="InterPro"/>
</dbReference>
<name>A0A066XG16_COLSU</name>
<evidence type="ECO:0000259" key="3">
    <source>
        <dbReference type="PROSITE" id="PS50048"/>
    </source>
</evidence>
<feature type="domain" description="Zn(2)-C6 fungal-type" evidence="3">
    <location>
        <begin position="313"/>
        <end position="342"/>
    </location>
</feature>
<dbReference type="SUPFAM" id="SSF57701">
    <property type="entry name" value="Zn2/Cys6 DNA-binding domain"/>
    <property type="match status" value="1"/>
</dbReference>
<protein>
    <submittedName>
        <fullName evidence="4">Putative pfs domain-containing protein</fullName>
    </submittedName>
</protein>
<dbReference type="GO" id="GO:0008270">
    <property type="term" value="F:zinc ion binding"/>
    <property type="evidence" value="ECO:0007669"/>
    <property type="project" value="InterPro"/>
</dbReference>
<dbReference type="Proteomes" id="UP000027238">
    <property type="component" value="Unassembled WGS sequence"/>
</dbReference>
<dbReference type="GO" id="GO:0009116">
    <property type="term" value="P:nucleoside metabolic process"/>
    <property type="evidence" value="ECO:0007669"/>
    <property type="project" value="InterPro"/>
</dbReference>
<keyword evidence="1" id="KW-0539">Nucleus</keyword>
<dbReference type="InterPro" id="IPR058925">
    <property type="entry name" value="zf-C2H2_AcuF"/>
</dbReference>
<dbReference type="GO" id="GO:0000981">
    <property type="term" value="F:DNA-binding transcription factor activity, RNA polymerase II-specific"/>
    <property type="evidence" value="ECO:0007669"/>
    <property type="project" value="InterPro"/>
</dbReference>
<evidence type="ECO:0000256" key="1">
    <source>
        <dbReference type="ARBA" id="ARBA00023242"/>
    </source>
</evidence>
<dbReference type="InterPro" id="IPR036864">
    <property type="entry name" value="Zn2-C6_fun-type_DNA-bd_sf"/>
</dbReference>
<sequence length="1718" mass="192312">MAKFVPAHDFTIGWVCAHSLELGIAIAMMDEQLPGLTPHPSDSNIYAFGCVEGHYVVAAYSPIVERGTSPVVIAARHMRLSFPSVRLGISIGIVSGALRPSNDLDICLDDVIINQSLENYNEVVRYGLGKIDEGRVIRMENEIAPLSTTVMGALEKLRAKDLQGRTRVLEHLSEFFIPPESNSLGSQQDALLGSNQSKDSIRLREARAMKIQALPRSSIISPLEPMIDGSTRESYLHELDDVSLFDTEADDLKTDVSQFAFPLVKILGKYDCADKYESKKSQQPQCEAPPESIYNKIKYPSTGKRKATRVSQACDSCRHLKLKCDESKPCKNCRENGLECKYCKPIPKTVYKGQTDIPGAISETKSAMEAECEAQILEQQKWYAAAAAASYGKELLRTLPLLLVPVVPGRSNSSQPTLPRWDSLVDEEPLFDSFIAFDESTSTGQINSAMNASPKRSLKSLIHRAEDKPLRPQSKSASKTGLPVADLNLVPVTLASRIRLYSRDADAEDADEDKENELFEAGFFTESSNMIKGVSPDFAGFQEHVFRLNPGLSTTNNYLVDRIARQQVLRYKTLLNARIKHRGLGEDCPCGSLCSTLGSHPALPINVGDMQNIDPLPNSLKPDDLDPVEGYITKESFPPNFPLPPTRHLPAEFECSLCFCLKKANKPSDWTKHVYKDIQLFTCTWERCRDPKTFKRKADWVRHENEAHRHLEWWICDIEDCRHASYRRDNFLQHLVREHKFTDPQYKTKAAISHAGLNSTWQKVEQCRQETPPLSHPRSAVVSLPTDPGYASVPKSESPKPSGEEPLDDPFDDNDTIRTDRQELLLPPSQKSTYIEKFADLLHGVIPLDDSREIWLERSLTPLLRKFAIRLRSTATEPEIKEVGLFTLRFITSSEDSMPDGEEPGFPGMEDTVDALNENFASYREKLLTTTAFSWLLTEFEKQGRLDSDNATSIDGIRDFVWTTLSGPKNMPKRTALSVQHADFELHWDPTYFAKQQGYPDVAALHGSLTISGSATNTQLLPCLSYLRQCWPLLGEDVLLGLTSMLDESTGTNVEIARVWWTLSATSQKYWLGSGLLYVEAVPKDKITYITPHISCASATGTPFTNLDRFDKAHFVLIFEEEDTGYRETEFANGFCWFGLFRNPVIAKGFPVLRRDHDFDGLEIPLFVMGYLADASKLTLFNNQVLLKGFNVALVPSSRSGNIIAWHVVINKTGERLPYYDNRISKLKTQDESISIGNVHGLRHVLGWTSEALCNIGSPDANYHDLWTGPDFVRPGFVLEKFILQGGPEFLTFGVEISVGKKDPSPAIRRGKDSYLESLELLENEASLKENLVGSSSRHYIFTDSKLRESTYPCSSRAAMDVLEDEDNLQMPILRPVFRGNGSRNARAESPTLFIYRVNQIRLSLEQLLDFQAQVNTLGMSLHLAPRSQLEGYVFMDIATRQRPKPRFVSLRQSKFSGNSWVDFTRTIGAITLFGHGFGNLITPAPGLAGLCDNWRLLPEGKNLLAVSSYDLMNILRKRGPQDARHFKLCTGLFWHKPAELFEDCVCKTRLNWGLQRPCDRVQVILPASSLRKLAGTTPPGPLDPQGAVIFGHSSRFPWKLPDRGDIEKDNEPEQVLDDLQESVSATRVSSSSMFSPTPSHDDSTIPTQDTSQTGITTPLNTEKAKVPQDTQSIRDDPMVIDVGEVVDKEAHRSIKRRRRTFMEWTGSSGQASGSGKN</sequence>
<dbReference type="SUPFAM" id="SSF53167">
    <property type="entry name" value="Purine and uridine phosphorylases"/>
    <property type="match status" value="1"/>
</dbReference>
<dbReference type="InterPro" id="IPR035994">
    <property type="entry name" value="Nucleoside_phosphorylase_sf"/>
</dbReference>
<dbReference type="InterPro" id="IPR013087">
    <property type="entry name" value="Znf_C2H2_type"/>
</dbReference>
<feature type="compositionally biased region" description="Low complexity" evidence="2">
    <location>
        <begin position="1628"/>
        <end position="1639"/>
    </location>
</feature>
<dbReference type="Gene3D" id="4.10.240.10">
    <property type="entry name" value="Zn(2)-C6 fungal-type DNA-binding domain"/>
    <property type="match status" value="1"/>
</dbReference>
<dbReference type="Pfam" id="PF00172">
    <property type="entry name" value="Zn_clus"/>
    <property type="match status" value="1"/>
</dbReference>
<feature type="region of interest" description="Disordered" evidence="2">
    <location>
        <begin position="767"/>
        <end position="816"/>
    </location>
</feature>
<dbReference type="PANTHER" id="PTHR35391:SF3">
    <property type="entry name" value="FINGER DOMAIN PROTEIN, PUTATIVE (AFU_ORTHOLOGUE AFUA_8G04300)-RELATED"/>
    <property type="match status" value="1"/>
</dbReference>
<dbReference type="eggNOG" id="ENOG502RX4W">
    <property type="taxonomic scope" value="Eukaryota"/>
</dbReference>
<feature type="compositionally biased region" description="Basic and acidic residues" evidence="2">
    <location>
        <begin position="1663"/>
        <end position="1678"/>
    </location>
</feature>
<feature type="compositionally biased region" description="Polar residues" evidence="2">
    <location>
        <begin position="1645"/>
        <end position="1661"/>
    </location>
</feature>
<evidence type="ECO:0000313" key="5">
    <source>
        <dbReference type="Proteomes" id="UP000027238"/>
    </source>
</evidence>
<evidence type="ECO:0000313" key="4">
    <source>
        <dbReference type="EMBL" id="KDN67882.1"/>
    </source>
</evidence>
<keyword evidence="5" id="KW-1185">Reference proteome</keyword>
<dbReference type="Pfam" id="PF26082">
    <property type="entry name" value="zf-C2H2_AcuF"/>
    <property type="match status" value="1"/>
</dbReference>
<evidence type="ECO:0000256" key="2">
    <source>
        <dbReference type="SAM" id="MobiDB-lite"/>
    </source>
</evidence>
<comment type="caution">
    <text evidence="4">The sequence shown here is derived from an EMBL/GenBank/DDBJ whole genome shotgun (WGS) entry which is preliminary data.</text>
</comment>
<proteinExistence type="predicted"/>
<dbReference type="SMART" id="SM00066">
    <property type="entry name" value="GAL4"/>
    <property type="match status" value="1"/>
</dbReference>